<reference evidence="3" key="1">
    <citation type="submission" date="2016-11" db="UniProtKB">
        <authorList>
            <consortium name="WormBaseParasite"/>
        </authorList>
    </citation>
    <scope>IDENTIFICATION</scope>
</reference>
<proteinExistence type="predicted"/>
<keyword evidence="2" id="KW-1185">Reference proteome</keyword>
<protein>
    <submittedName>
        <fullName evidence="3">UPA domain-containing protein</fullName>
    </submittedName>
</protein>
<accession>A0A1I8FAV0</accession>
<dbReference type="InterPro" id="IPR033772">
    <property type="entry name" value="UPA"/>
</dbReference>
<dbReference type="WBParaSite" id="maker-unitig_25905-snap-gene-0.3-mRNA-1">
    <property type="protein sequence ID" value="maker-unitig_25905-snap-gene-0.3-mRNA-1"/>
    <property type="gene ID" value="maker-unitig_25905-snap-gene-0.3"/>
</dbReference>
<dbReference type="Proteomes" id="UP000095280">
    <property type="component" value="Unplaced"/>
</dbReference>
<organism evidence="2 3">
    <name type="scientific">Macrostomum lignano</name>
    <dbReference type="NCBI Taxonomy" id="282301"/>
    <lineage>
        <taxon>Eukaryota</taxon>
        <taxon>Metazoa</taxon>
        <taxon>Spiralia</taxon>
        <taxon>Lophotrochozoa</taxon>
        <taxon>Platyhelminthes</taxon>
        <taxon>Rhabditophora</taxon>
        <taxon>Macrostomorpha</taxon>
        <taxon>Macrostomida</taxon>
        <taxon>Macrostomidae</taxon>
        <taxon>Macrostomum</taxon>
    </lineage>
</organism>
<dbReference type="Pfam" id="PF17217">
    <property type="entry name" value="UPA"/>
    <property type="match status" value="1"/>
</dbReference>
<feature type="domain" description="UPA" evidence="1">
    <location>
        <begin position="80"/>
        <end position="177"/>
    </location>
</feature>
<name>A0A1I8FAV0_9PLAT</name>
<sequence length="284" mass="31512">VPHLTKAHTCGASHRSSRHQHQQLWRELDATTAPPAIWTLASGHLLAPRLGRYCLIGQEGGNAVKLLSGWPRSPPRRLQSSAEFCLRLHVLPDTPDALGAGAADRGAERPAPGWWTRRGSWLFATGGQQLCFSIEELSLGWRSKSKYQRDPFAHVWSGGQAGLHCASAWSTWTRLDRSTRITIYNSRQVVHIVSSKNDLPGSRSPLCPSTFHAGLKSSWNSRDPPQTVFKTPAQTPWRHLSITRRAQLPRGSDWRMLGRLLAWSGWLGSCAGRPSPTDCLLDLN</sequence>
<dbReference type="AlphaFoldDB" id="A0A1I8FAV0"/>
<evidence type="ECO:0000313" key="2">
    <source>
        <dbReference type="Proteomes" id="UP000095280"/>
    </source>
</evidence>
<evidence type="ECO:0000313" key="3">
    <source>
        <dbReference type="WBParaSite" id="maker-unitig_25905-snap-gene-0.3-mRNA-1"/>
    </source>
</evidence>
<evidence type="ECO:0000259" key="1">
    <source>
        <dbReference type="Pfam" id="PF17217"/>
    </source>
</evidence>